<dbReference type="Proteomes" id="UP000663845">
    <property type="component" value="Unassembled WGS sequence"/>
</dbReference>
<evidence type="ECO:0000313" key="4">
    <source>
        <dbReference type="Proteomes" id="UP000663881"/>
    </source>
</evidence>
<protein>
    <submittedName>
        <fullName evidence="3">Uncharacterized protein</fullName>
    </submittedName>
</protein>
<gene>
    <name evidence="1" type="ORF">JYZ213_LOCUS27076</name>
    <name evidence="3" type="ORF">OKA104_LOCUS28669</name>
    <name evidence="2" type="ORF">OXD698_LOCUS12425</name>
</gene>
<proteinExistence type="predicted"/>
<evidence type="ECO:0000313" key="1">
    <source>
        <dbReference type="EMBL" id="CAF1204004.1"/>
    </source>
</evidence>
<dbReference type="EMBL" id="CAJOAY010002805">
    <property type="protein sequence ID" value="CAF3981153.1"/>
    <property type="molecule type" value="Genomic_DNA"/>
</dbReference>
<dbReference type="Proteomes" id="UP000663881">
    <property type="component" value="Unassembled WGS sequence"/>
</dbReference>
<name>A0A819MLJ1_9BILA</name>
<reference evidence="3" key="1">
    <citation type="submission" date="2021-02" db="EMBL/GenBank/DDBJ databases">
        <authorList>
            <person name="Nowell W R."/>
        </authorList>
    </citation>
    <scope>NUCLEOTIDE SEQUENCE</scope>
</reference>
<comment type="caution">
    <text evidence="3">The sequence shown here is derived from an EMBL/GenBank/DDBJ whole genome shotgun (WGS) entry which is preliminary data.</text>
</comment>
<dbReference type="AlphaFoldDB" id="A0A819MLJ1"/>
<evidence type="ECO:0000313" key="2">
    <source>
        <dbReference type="EMBL" id="CAF3703144.1"/>
    </source>
</evidence>
<accession>A0A819MLJ1</accession>
<dbReference type="EMBL" id="CAJNOG010000371">
    <property type="protein sequence ID" value="CAF1204004.1"/>
    <property type="molecule type" value="Genomic_DNA"/>
</dbReference>
<evidence type="ECO:0000313" key="3">
    <source>
        <dbReference type="EMBL" id="CAF3981153.1"/>
    </source>
</evidence>
<dbReference type="EMBL" id="CAJOAZ010000725">
    <property type="protein sequence ID" value="CAF3703144.1"/>
    <property type="molecule type" value="Genomic_DNA"/>
</dbReference>
<dbReference type="Proteomes" id="UP000663844">
    <property type="component" value="Unassembled WGS sequence"/>
</dbReference>
<organism evidence="3 4">
    <name type="scientific">Adineta steineri</name>
    <dbReference type="NCBI Taxonomy" id="433720"/>
    <lineage>
        <taxon>Eukaryota</taxon>
        <taxon>Metazoa</taxon>
        <taxon>Spiralia</taxon>
        <taxon>Gnathifera</taxon>
        <taxon>Rotifera</taxon>
        <taxon>Eurotatoria</taxon>
        <taxon>Bdelloidea</taxon>
        <taxon>Adinetida</taxon>
        <taxon>Adinetidae</taxon>
        <taxon>Adineta</taxon>
    </lineage>
</organism>
<sequence>MSSLIKKRTCAKSQENRTQFFKLIKKTGSVVTCASDGLKVDNKTDISPERYNEIGKAVFQDKVQERLDNITNLPPGDRKEAMKNLERKALYGDYCIWSNEFFGKVNNAIEEYGLGDLSSKELEDKIKLLNKEFLEKLAKV</sequence>